<reference evidence="4 5" key="1">
    <citation type="submission" date="2021-05" db="EMBL/GenBank/DDBJ databases">
        <title>Draft Whole Genome Sequencing Of Biosensor Chromobacterium violaceum Strain CV026 Reveals A Regulatory RNA In Chromobacterium violaceum Phenotype Regulatory Network.</title>
        <authorList>
            <person name="Hong K.W."/>
            <person name="Chan K.G."/>
            <person name="Chang C.-Y."/>
        </authorList>
    </citation>
    <scope>NUCLEOTIDE SEQUENCE [LARGE SCALE GENOMIC DNA]</scope>
    <source>
        <strain evidence="4 5">ATCC 31532</strain>
    </source>
</reference>
<accession>A0ABS7FDF0</accession>
<proteinExistence type="predicted"/>
<evidence type="ECO:0000313" key="4">
    <source>
        <dbReference type="EMBL" id="MBW8288037.1"/>
    </source>
</evidence>
<organism evidence="4 5">
    <name type="scientific">Chromobacterium subtsugae</name>
    <dbReference type="NCBI Taxonomy" id="251747"/>
    <lineage>
        <taxon>Bacteria</taxon>
        <taxon>Pseudomonadati</taxon>
        <taxon>Pseudomonadota</taxon>
        <taxon>Betaproteobacteria</taxon>
        <taxon>Neisseriales</taxon>
        <taxon>Chromobacteriaceae</taxon>
        <taxon>Chromobacterium</taxon>
    </lineage>
</organism>
<dbReference type="Pfam" id="PF08448">
    <property type="entry name" value="PAS_4"/>
    <property type="match status" value="2"/>
</dbReference>
<evidence type="ECO:0000256" key="1">
    <source>
        <dbReference type="SAM" id="Phobius"/>
    </source>
</evidence>
<dbReference type="CDD" id="cd01949">
    <property type="entry name" value="GGDEF"/>
    <property type="match status" value="1"/>
</dbReference>
<protein>
    <submittedName>
        <fullName evidence="4">Diguanylate cyclase</fullName>
        <ecNumber evidence="4">2.7.7.65</ecNumber>
    </submittedName>
</protein>
<keyword evidence="1" id="KW-0472">Membrane</keyword>
<feature type="transmembrane region" description="Helical" evidence="1">
    <location>
        <begin position="188"/>
        <end position="208"/>
    </location>
</feature>
<keyword evidence="4" id="KW-0808">Transferase</keyword>
<dbReference type="NCBIfam" id="TIGR00229">
    <property type="entry name" value="sensory_box"/>
    <property type="match status" value="1"/>
</dbReference>
<keyword evidence="5" id="KW-1185">Reference proteome</keyword>
<dbReference type="Gene3D" id="3.30.70.270">
    <property type="match status" value="1"/>
</dbReference>
<dbReference type="Proteomes" id="UP000711178">
    <property type="component" value="Unassembled WGS sequence"/>
</dbReference>
<dbReference type="SUPFAM" id="SSF55073">
    <property type="entry name" value="Nucleotide cyclase"/>
    <property type="match status" value="1"/>
</dbReference>
<dbReference type="PROSITE" id="PS50112">
    <property type="entry name" value="PAS"/>
    <property type="match status" value="1"/>
</dbReference>
<dbReference type="EMBL" id="JAHDTB010000007">
    <property type="protein sequence ID" value="MBW8288037.1"/>
    <property type="molecule type" value="Genomic_DNA"/>
</dbReference>
<dbReference type="EC" id="2.7.7.65" evidence="4"/>
<dbReference type="PROSITE" id="PS50887">
    <property type="entry name" value="GGDEF"/>
    <property type="match status" value="1"/>
</dbReference>
<feature type="transmembrane region" description="Helical" evidence="1">
    <location>
        <begin position="21"/>
        <end position="44"/>
    </location>
</feature>
<dbReference type="PANTHER" id="PTHR46663">
    <property type="entry name" value="DIGUANYLATE CYCLASE DGCT-RELATED"/>
    <property type="match status" value="1"/>
</dbReference>
<dbReference type="SUPFAM" id="SSF55785">
    <property type="entry name" value="PYP-like sensor domain (PAS domain)"/>
    <property type="match status" value="2"/>
</dbReference>
<evidence type="ECO:0000313" key="5">
    <source>
        <dbReference type="Proteomes" id="UP000711178"/>
    </source>
</evidence>
<dbReference type="SMART" id="SM00267">
    <property type="entry name" value="GGDEF"/>
    <property type="match status" value="1"/>
</dbReference>
<dbReference type="SMART" id="SM00091">
    <property type="entry name" value="PAS"/>
    <property type="match status" value="2"/>
</dbReference>
<keyword evidence="4" id="KW-0548">Nucleotidyltransferase</keyword>
<dbReference type="InterPro" id="IPR043128">
    <property type="entry name" value="Rev_trsase/Diguanyl_cyclase"/>
</dbReference>
<keyword evidence="1" id="KW-1133">Transmembrane helix</keyword>
<dbReference type="InterPro" id="IPR013656">
    <property type="entry name" value="PAS_4"/>
</dbReference>
<dbReference type="Pfam" id="PF00990">
    <property type="entry name" value="GGDEF"/>
    <property type="match status" value="1"/>
</dbReference>
<evidence type="ECO:0000259" key="2">
    <source>
        <dbReference type="PROSITE" id="PS50112"/>
    </source>
</evidence>
<sequence length="950" mass="105516">MPKISLSIAEFRRQLLHRRHRLLICVASLALVLLGASVIAGWLAHSESILPDNVHMVISTAVCLVLYGLGLGLALWRPRWQAHRLLAALTLAIAVLVLLEHASGQTWWIDFPRLHAWKHDLVPHPGRMAPSTALALLALGAGLCLLPGHAGWRRAARACAAFALLLGVLGAAAYLISLELLYSWGTVARMALLTAAGVMIASLGLYSLTRLEPRRHLRSQDLANSASLTATALLVAISLATGLLVYRISSNAHEQSLRTVMLYSARQRAALLDAQFNISNDIARRLYQRQDMQTLLEAASSGRVAADAAAKLAALNHMSLNGIAIQDSAGRTLVQVGYFENRPRQSVALNSPAGALLLWNGHYLYRTVDTYRTSGGSARLLLEQRLDMFDRIVADTAPSRGLSGIYSLCGRDSRYLRCFSQSPQDKGSTIPLAGNIPRFTVWPAFSGQRGTLHTIDYSGRNVIGAYEPVGGTGLAFSYKIRVADLMEPIRQDLETSALIMLAMVTLGSLILRWRTHPLLHEVLQSNRMAELAAERFRNAAEANMDAFIIMEALRGAGGEVEDFHVVYINAEAERMWHLRRDEAIGRRLKRLMADYRIPNYFDSYKKVIETGNAISEEVPKVFDASHPAWIHHEIVRAGDSVSVSVRDITQRKLAELDLVLREALLKTVTDSIPALVAFVDREECYRYCNKAYMRLFGIGPEQIISMRMRDFLGEDAYAAVLPHVGKALAGEAVSFEQEMDVRGESRYVEGRYIPQQHADGSVSGFYVMIWDITQARAREIQLRSQVTQDAMTGLLNRSAFMELLGDEIKHHYMKRQALALLFLDIDHFKQVNDTLGHAAGDELIREFARRLRGNVRATDHVARFGGDEFVILLIGLDAERTAVSVVEKLLAAVRRDVELNRQTLRMSTSIGIAFALTPDITPERLLEIADESLYRAKDAGRDTYRLQRVG</sequence>
<comment type="caution">
    <text evidence="4">The sequence shown here is derived from an EMBL/GenBank/DDBJ whole genome shotgun (WGS) entry which is preliminary data.</text>
</comment>
<dbReference type="InterPro" id="IPR052163">
    <property type="entry name" value="DGC-Regulatory_Protein"/>
</dbReference>
<gene>
    <name evidence="4" type="ORF">KIF53_10410</name>
</gene>
<dbReference type="PANTHER" id="PTHR46663:SF2">
    <property type="entry name" value="GGDEF DOMAIN-CONTAINING PROTEIN"/>
    <property type="match status" value="1"/>
</dbReference>
<feature type="domain" description="PAS" evidence="2">
    <location>
        <begin position="661"/>
        <end position="731"/>
    </location>
</feature>
<name>A0ABS7FDF0_9NEIS</name>
<dbReference type="InterPro" id="IPR000014">
    <property type="entry name" value="PAS"/>
</dbReference>
<feature type="transmembrane region" description="Helical" evidence="1">
    <location>
        <begin position="228"/>
        <end position="248"/>
    </location>
</feature>
<keyword evidence="1" id="KW-0812">Transmembrane</keyword>
<feature type="domain" description="GGDEF" evidence="3">
    <location>
        <begin position="816"/>
        <end position="949"/>
    </location>
</feature>
<dbReference type="CDD" id="cd00130">
    <property type="entry name" value="PAS"/>
    <property type="match status" value="2"/>
</dbReference>
<dbReference type="RefSeq" id="WP_181243127.1">
    <property type="nucleotide sequence ID" value="NZ_JAHCDJ010000003.1"/>
</dbReference>
<dbReference type="InterPro" id="IPR035965">
    <property type="entry name" value="PAS-like_dom_sf"/>
</dbReference>
<dbReference type="GO" id="GO:0052621">
    <property type="term" value="F:diguanylate cyclase activity"/>
    <property type="evidence" value="ECO:0007669"/>
    <property type="project" value="UniProtKB-EC"/>
</dbReference>
<feature type="transmembrane region" description="Helical" evidence="1">
    <location>
        <begin position="158"/>
        <end position="176"/>
    </location>
</feature>
<dbReference type="InterPro" id="IPR000160">
    <property type="entry name" value="GGDEF_dom"/>
</dbReference>
<feature type="transmembrane region" description="Helical" evidence="1">
    <location>
        <begin position="56"/>
        <end position="76"/>
    </location>
</feature>
<dbReference type="NCBIfam" id="TIGR00254">
    <property type="entry name" value="GGDEF"/>
    <property type="match status" value="1"/>
</dbReference>
<feature type="transmembrane region" description="Helical" evidence="1">
    <location>
        <begin position="85"/>
        <end position="108"/>
    </location>
</feature>
<dbReference type="InterPro" id="IPR029787">
    <property type="entry name" value="Nucleotide_cyclase"/>
</dbReference>
<feature type="transmembrane region" description="Helical" evidence="1">
    <location>
        <begin position="128"/>
        <end position="146"/>
    </location>
</feature>
<dbReference type="Gene3D" id="3.30.450.20">
    <property type="entry name" value="PAS domain"/>
    <property type="match status" value="2"/>
</dbReference>
<evidence type="ECO:0000259" key="3">
    <source>
        <dbReference type="PROSITE" id="PS50887"/>
    </source>
</evidence>